<dbReference type="AlphaFoldDB" id="A0A2P2MH35"/>
<keyword evidence="2" id="KW-1133">Transmembrane helix</keyword>
<name>A0A2P2MH35_RHIMU</name>
<feature type="transmembrane region" description="Helical" evidence="2">
    <location>
        <begin position="88"/>
        <end position="110"/>
    </location>
</feature>
<evidence type="ECO:0000256" key="1">
    <source>
        <dbReference type="SAM" id="MobiDB-lite"/>
    </source>
</evidence>
<accession>A0A2P2MH35</accession>
<feature type="compositionally biased region" description="Polar residues" evidence="1">
    <location>
        <begin position="25"/>
        <end position="40"/>
    </location>
</feature>
<sequence>MFTPQRKVWPGGLSLTPRSDAQKKSLGTGSDPNLNSNGPSSHMKFRDGSVFKGKSVALVAEPATPNGVGLALDGEGLAEKVSRLENEVWWFFFFWLKIGIFFMFLGLPILGRLVLFYLGILIFGNFGGFLTLADFFLLFPVARVHGSFIDGCFRLQDFITGEL</sequence>
<feature type="transmembrane region" description="Helical" evidence="2">
    <location>
        <begin position="116"/>
        <end position="139"/>
    </location>
</feature>
<proteinExistence type="predicted"/>
<reference evidence="3" key="1">
    <citation type="submission" date="2018-02" db="EMBL/GenBank/DDBJ databases">
        <title>Rhizophora mucronata_Transcriptome.</title>
        <authorList>
            <person name="Meera S.P."/>
            <person name="Sreeshan A."/>
            <person name="Augustine A."/>
        </authorList>
    </citation>
    <scope>NUCLEOTIDE SEQUENCE</scope>
    <source>
        <tissue evidence="3">Leaf</tissue>
    </source>
</reference>
<evidence type="ECO:0000313" key="3">
    <source>
        <dbReference type="EMBL" id="MBX29543.1"/>
    </source>
</evidence>
<dbReference type="EMBL" id="GGEC01049059">
    <property type="protein sequence ID" value="MBX29543.1"/>
    <property type="molecule type" value="Transcribed_RNA"/>
</dbReference>
<organism evidence="3">
    <name type="scientific">Rhizophora mucronata</name>
    <name type="common">Asiatic mangrove</name>
    <dbReference type="NCBI Taxonomy" id="61149"/>
    <lineage>
        <taxon>Eukaryota</taxon>
        <taxon>Viridiplantae</taxon>
        <taxon>Streptophyta</taxon>
        <taxon>Embryophyta</taxon>
        <taxon>Tracheophyta</taxon>
        <taxon>Spermatophyta</taxon>
        <taxon>Magnoliopsida</taxon>
        <taxon>eudicotyledons</taxon>
        <taxon>Gunneridae</taxon>
        <taxon>Pentapetalae</taxon>
        <taxon>rosids</taxon>
        <taxon>fabids</taxon>
        <taxon>Malpighiales</taxon>
        <taxon>Rhizophoraceae</taxon>
        <taxon>Rhizophora</taxon>
    </lineage>
</organism>
<protein>
    <submittedName>
        <fullName evidence="3">Uncharacterized protein MANES_01G107600</fullName>
    </submittedName>
</protein>
<keyword evidence="2" id="KW-0812">Transmembrane</keyword>
<evidence type="ECO:0000256" key="2">
    <source>
        <dbReference type="SAM" id="Phobius"/>
    </source>
</evidence>
<keyword evidence="2" id="KW-0472">Membrane</keyword>
<feature type="region of interest" description="Disordered" evidence="1">
    <location>
        <begin position="1"/>
        <end position="40"/>
    </location>
</feature>